<dbReference type="GO" id="GO:0004930">
    <property type="term" value="F:G protein-coupled receptor activity"/>
    <property type="evidence" value="ECO:0007669"/>
    <property type="project" value="UniProtKB-KW"/>
</dbReference>
<dbReference type="FunFam" id="1.20.1070.10:FF:000313">
    <property type="entry name" value="Uncharacterized protein"/>
    <property type="match status" value="1"/>
</dbReference>
<dbReference type="AlphaFoldDB" id="A0A8K0ACX3"/>
<feature type="chain" id="PRO_5035480286" evidence="9">
    <location>
        <begin position="23"/>
        <end position="442"/>
    </location>
</feature>
<keyword evidence="12" id="KW-1185">Reference proteome</keyword>
<keyword evidence="7" id="KW-0807">Transducer</keyword>
<evidence type="ECO:0000313" key="12">
    <source>
        <dbReference type="Proteomes" id="UP000838412"/>
    </source>
</evidence>
<keyword evidence="5 8" id="KW-0472">Membrane</keyword>
<keyword evidence="4" id="KW-0297">G-protein coupled receptor</keyword>
<feature type="transmembrane region" description="Helical" evidence="8">
    <location>
        <begin position="144"/>
        <end position="164"/>
    </location>
</feature>
<dbReference type="Proteomes" id="UP000838412">
    <property type="component" value="Chromosome 8"/>
</dbReference>
<evidence type="ECO:0000256" key="8">
    <source>
        <dbReference type="SAM" id="Phobius"/>
    </source>
</evidence>
<sequence length="442" mass="49015">MRGHRGRSAVVLLLYYTQVGRALSVGTQSDPEGYSLCNTTWTNNNRLNDERLFNNTRVPINASFFQDTWVFNNTVSCNHTKPEWVLSNKSIVTPSPDIDSGVLWRAVLYVTIFGMSGIVGTVGNAAVILAFCLYKKVRTTANTFILNTSVWDLVSSAVIIPLAMTSTMTGQPNCGEACCAFIGFLSLFSVTQSLLSCALIAFNRYVHVVLSVATYKRLFGPVKAFLWVIGAWVGGILIMFPAMSGIYGSLGWDAYVQICQLSNDPKSPLFLKNVLASMQWATVLGIFAFYLGIYLHVRKSTMAVGQHLGHSPQQVSLHAVKRTKHMFYIFFTFLILTSPTIVVMQVDPNGVSTSEDVFFIIAVMYFWNTAVNPIIYTWTLKEFRQGFKSMVRCRRHIVPNVIAVKPAVEKPAQTSRLPKVLIPLTVSHRVGQAGPTIPVVDT</sequence>
<feature type="signal peptide" evidence="9">
    <location>
        <begin position="1"/>
        <end position="22"/>
    </location>
</feature>
<feature type="transmembrane region" description="Helical" evidence="8">
    <location>
        <begin position="224"/>
        <end position="247"/>
    </location>
</feature>
<keyword evidence="6" id="KW-0675">Receptor</keyword>
<dbReference type="EMBL" id="OV696693">
    <property type="protein sequence ID" value="CAH1272418.1"/>
    <property type="molecule type" value="Genomic_DNA"/>
</dbReference>
<comment type="subcellular location">
    <subcellularLocation>
        <location evidence="1">Membrane</location>
        <topology evidence="1">Multi-pass membrane protein</topology>
    </subcellularLocation>
</comment>
<dbReference type="PROSITE" id="PS50262">
    <property type="entry name" value="G_PROTEIN_RECEP_F1_2"/>
    <property type="match status" value="1"/>
</dbReference>
<feature type="domain" description="G-protein coupled receptors family 1 profile" evidence="10">
    <location>
        <begin position="123"/>
        <end position="376"/>
    </location>
</feature>
<evidence type="ECO:0000256" key="5">
    <source>
        <dbReference type="ARBA" id="ARBA00023136"/>
    </source>
</evidence>
<protein>
    <submittedName>
        <fullName evidence="11">GPR50 protein</fullName>
    </submittedName>
</protein>
<reference evidence="11" key="1">
    <citation type="submission" date="2022-01" db="EMBL/GenBank/DDBJ databases">
        <authorList>
            <person name="Braso-Vives M."/>
        </authorList>
    </citation>
    <scope>NUCLEOTIDE SEQUENCE</scope>
</reference>
<dbReference type="GO" id="GO:0016020">
    <property type="term" value="C:membrane"/>
    <property type="evidence" value="ECO:0007669"/>
    <property type="project" value="UniProtKB-SubCell"/>
</dbReference>
<feature type="transmembrane region" description="Helical" evidence="8">
    <location>
        <begin position="358"/>
        <end position="380"/>
    </location>
</feature>
<dbReference type="PANTHER" id="PTHR24240">
    <property type="entry name" value="OPSIN"/>
    <property type="match status" value="1"/>
</dbReference>
<keyword evidence="2 8" id="KW-0812">Transmembrane</keyword>
<evidence type="ECO:0000256" key="6">
    <source>
        <dbReference type="ARBA" id="ARBA00023170"/>
    </source>
</evidence>
<name>A0A8K0ACX3_BRALA</name>
<evidence type="ECO:0000256" key="9">
    <source>
        <dbReference type="SAM" id="SignalP"/>
    </source>
</evidence>
<evidence type="ECO:0000256" key="2">
    <source>
        <dbReference type="ARBA" id="ARBA00022692"/>
    </source>
</evidence>
<evidence type="ECO:0000256" key="7">
    <source>
        <dbReference type="ARBA" id="ARBA00023224"/>
    </source>
</evidence>
<feature type="transmembrane region" description="Helical" evidence="8">
    <location>
        <begin position="326"/>
        <end position="346"/>
    </location>
</feature>
<feature type="transmembrane region" description="Helical" evidence="8">
    <location>
        <begin position="184"/>
        <end position="203"/>
    </location>
</feature>
<organism evidence="11 12">
    <name type="scientific">Branchiostoma lanceolatum</name>
    <name type="common">Common lancelet</name>
    <name type="synonym">Amphioxus lanceolatum</name>
    <dbReference type="NCBI Taxonomy" id="7740"/>
    <lineage>
        <taxon>Eukaryota</taxon>
        <taxon>Metazoa</taxon>
        <taxon>Chordata</taxon>
        <taxon>Cephalochordata</taxon>
        <taxon>Leptocardii</taxon>
        <taxon>Amphioxiformes</taxon>
        <taxon>Branchiostomatidae</taxon>
        <taxon>Branchiostoma</taxon>
    </lineage>
</organism>
<dbReference type="InterPro" id="IPR050125">
    <property type="entry name" value="GPCR_opsins"/>
</dbReference>
<evidence type="ECO:0000256" key="3">
    <source>
        <dbReference type="ARBA" id="ARBA00022989"/>
    </source>
</evidence>
<evidence type="ECO:0000256" key="4">
    <source>
        <dbReference type="ARBA" id="ARBA00023040"/>
    </source>
</evidence>
<feature type="transmembrane region" description="Helical" evidence="8">
    <location>
        <begin position="278"/>
        <end position="297"/>
    </location>
</feature>
<dbReference type="PRINTS" id="PR00237">
    <property type="entry name" value="GPCRRHODOPSN"/>
</dbReference>
<dbReference type="Pfam" id="PF00001">
    <property type="entry name" value="7tm_1"/>
    <property type="match status" value="1"/>
</dbReference>
<keyword evidence="9" id="KW-0732">Signal</keyword>
<accession>A0A8K0ACX3</accession>
<dbReference type="OrthoDB" id="10044919at2759"/>
<feature type="transmembrane region" description="Helical" evidence="8">
    <location>
        <begin position="106"/>
        <end position="132"/>
    </location>
</feature>
<evidence type="ECO:0000259" key="10">
    <source>
        <dbReference type="PROSITE" id="PS50262"/>
    </source>
</evidence>
<dbReference type="InterPro" id="IPR017452">
    <property type="entry name" value="GPCR_Rhodpsn_7TM"/>
</dbReference>
<evidence type="ECO:0000313" key="11">
    <source>
        <dbReference type="EMBL" id="CAH1272418.1"/>
    </source>
</evidence>
<evidence type="ECO:0000256" key="1">
    <source>
        <dbReference type="ARBA" id="ARBA00004141"/>
    </source>
</evidence>
<dbReference type="InterPro" id="IPR000276">
    <property type="entry name" value="GPCR_Rhodpsn"/>
</dbReference>
<keyword evidence="3 8" id="KW-1133">Transmembrane helix</keyword>
<dbReference type="Gene3D" id="1.20.1070.10">
    <property type="entry name" value="Rhodopsin 7-helix transmembrane proteins"/>
    <property type="match status" value="1"/>
</dbReference>
<dbReference type="CDD" id="cd00637">
    <property type="entry name" value="7tm_classA_rhodopsin-like"/>
    <property type="match status" value="1"/>
</dbReference>
<gene>
    <name evidence="11" type="primary">GPR50</name>
    <name evidence="11" type="ORF">BLAG_LOCUS24064</name>
</gene>
<proteinExistence type="predicted"/>
<dbReference type="SUPFAM" id="SSF81321">
    <property type="entry name" value="Family A G protein-coupled receptor-like"/>
    <property type="match status" value="1"/>
</dbReference>